<comment type="subcellular location">
    <subcellularLocation>
        <location evidence="1">Membrane</location>
        <topology evidence="1">Multi-pass membrane protein</topology>
    </subcellularLocation>
</comment>
<evidence type="ECO:0000256" key="6">
    <source>
        <dbReference type="SAM" id="Phobius"/>
    </source>
</evidence>
<evidence type="ECO:0000256" key="4">
    <source>
        <dbReference type="ARBA" id="ARBA00023136"/>
    </source>
</evidence>
<dbReference type="Proteomes" id="UP000270230">
    <property type="component" value="Unassembled WGS sequence"/>
</dbReference>
<dbReference type="InterPro" id="IPR007568">
    <property type="entry name" value="RTA1"/>
</dbReference>
<evidence type="ECO:0000256" key="5">
    <source>
        <dbReference type="SAM" id="MobiDB-lite"/>
    </source>
</evidence>
<feature type="transmembrane region" description="Helical" evidence="6">
    <location>
        <begin position="490"/>
        <end position="508"/>
    </location>
</feature>
<organism evidence="7 8">
    <name type="scientific">Hortaea werneckii</name>
    <name type="common">Black yeast</name>
    <name type="synonym">Cladosporium werneckii</name>
    <dbReference type="NCBI Taxonomy" id="91943"/>
    <lineage>
        <taxon>Eukaryota</taxon>
        <taxon>Fungi</taxon>
        <taxon>Dikarya</taxon>
        <taxon>Ascomycota</taxon>
        <taxon>Pezizomycotina</taxon>
        <taxon>Dothideomycetes</taxon>
        <taxon>Dothideomycetidae</taxon>
        <taxon>Mycosphaerellales</taxon>
        <taxon>Teratosphaeriaceae</taxon>
        <taxon>Hortaea</taxon>
    </lineage>
</organism>
<accession>A0A3M7CQJ6</accession>
<sequence length="538" mass="60626">MKRQRGLLGTCSENVRPDHRDLPGQALTTQQPPLSALQRRHINHDMDQYWICIPGLLPSGISPAGYRCGNAHFPRNRGRSALITTFEKRPNSRIGSIKAGPILEYPLIEKNLQRDIRPIVTKVRKVRGKRGWFLRRLGRFFGAPRTPEGLGHHALQVGDYAYELHTDEANQKYLIVQRLTGEQIWMSTVKHEVVGYTDCSDEDIQLTSIKVQSWMRSRERGRYHVRHNNCQHFTQELLQRILLPTDGSDSESASLSSGTTFCEKSSEKFFPYTDVILVTTEKTTVCEYPFLTPPELCTVENGYAPDWDFNLFFAVGFGITALVFSHESLIWPKWRAYSLACAIGCLMESGGYVGRLLLSKDPFSDIGFKLNVVLLTIAPAFISAGIYITLKHAVIIFGRHLSHLPPNAYMYIFVACDVVSIILQGVGGSISAIADKKSVLDQGVNVMIAGLASQVFTLMVFFGLVIEYFIRCRRQPERLNLGTINLAKSAKFRLFVAAVTVAFLAIFARCCYRVAELCNGWGSEIMREEREFIILDSE</sequence>
<dbReference type="AlphaFoldDB" id="A0A3M7CQJ6"/>
<dbReference type="PANTHER" id="PTHR31465">
    <property type="entry name" value="PROTEIN RTA1-RELATED"/>
    <property type="match status" value="1"/>
</dbReference>
<dbReference type="OrthoDB" id="4521223at2759"/>
<comment type="caution">
    <text evidence="7">The sequence shown here is derived from an EMBL/GenBank/DDBJ whole genome shotgun (WGS) entry which is preliminary data.</text>
</comment>
<proteinExistence type="predicted"/>
<evidence type="ECO:0000256" key="1">
    <source>
        <dbReference type="ARBA" id="ARBA00004141"/>
    </source>
</evidence>
<keyword evidence="2 6" id="KW-0812">Transmembrane</keyword>
<reference evidence="7 8" key="1">
    <citation type="journal article" date="2018" name="BMC Genomics">
        <title>Genomic evidence for intraspecific hybridization in a clonal and extremely halotolerant yeast.</title>
        <authorList>
            <person name="Gostincar C."/>
            <person name="Stajich J.E."/>
            <person name="Zupancic J."/>
            <person name="Zalar P."/>
            <person name="Gunde-Cimerman N."/>
        </authorList>
    </citation>
    <scope>NUCLEOTIDE SEQUENCE [LARGE SCALE GENOMIC DNA]</scope>
    <source>
        <strain evidence="7 8">EXF-151</strain>
    </source>
</reference>
<feature type="transmembrane region" description="Helical" evidence="6">
    <location>
        <begin position="307"/>
        <end position="324"/>
    </location>
</feature>
<keyword evidence="3 6" id="KW-1133">Transmembrane helix</keyword>
<feature type="region of interest" description="Disordered" evidence="5">
    <location>
        <begin position="1"/>
        <end position="31"/>
    </location>
</feature>
<dbReference type="EMBL" id="QWIN01000296">
    <property type="protein sequence ID" value="RMY54371.1"/>
    <property type="molecule type" value="Genomic_DNA"/>
</dbReference>
<feature type="transmembrane region" description="Helical" evidence="6">
    <location>
        <begin position="370"/>
        <end position="390"/>
    </location>
</feature>
<protein>
    <submittedName>
        <fullName evidence="7">Uncharacterized protein</fullName>
    </submittedName>
</protein>
<keyword evidence="4 6" id="KW-0472">Membrane</keyword>
<feature type="transmembrane region" description="Helical" evidence="6">
    <location>
        <begin position="446"/>
        <end position="470"/>
    </location>
</feature>
<dbReference type="Pfam" id="PF04479">
    <property type="entry name" value="RTA1"/>
    <property type="match status" value="1"/>
</dbReference>
<evidence type="ECO:0000256" key="2">
    <source>
        <dbReference type="ARBA" id="ARBA00022692"/>
    </source>
</evidence>
<evidence type="ECO:0000313" key="7">
    <source>
        <dbReference type="EMBL" id="RMY54371.1"/>
    </source>
</evidence>
<dbReference type="GO" id="GO:0000324">
    <property type="term" value="C:fungal-type vacuole"/>
    <property type="evidence" value="ECO:0007669"/>
    <property type="project" value="TreeGrafter"/>
</dbReference>
<feature type="transmembrane region" description="Helical" evidence="6">
    <location>
        <begin position="411"/>
        <end position="434"/>
    </location>
</feature>
<evidence type="ECO:0000313" key="8">
    <source>
        <dbReference type="Proteomes" id="UP000270230"/>
    </source>
</evidence>
<name>A0A3M7CQJ6_HORWE</name>
<gene>
    <name evidence="7" type="ORF">D0865_04746</name>
</gene>
<evidence type="ECO:0000256" key="3">
    <source>
        <dbReference type="ARBA" id="ARBA00022989"/>
    </source>
</evidence>
<feature type="transmembrane region" description="Helical" evidence="6">
    <location>
        <begin position="336"/>
        <end position="358"/>
    </location>
</feature>
<dbReference type="GO" id="GO:0005886">
    <property type="term" value="C:plasma membrane"/>
    <property type="evidence" value="ECO:0007669"/>
    <property type="project" value="TreeGrafter"/>
</dbReference>
<dbReference type="PANTHER" id="PTHR31465:SF8">
    <property type="entry name" value="DOMAIN PROTEIN, PUTATIVE (AFU_ORTHOLOGUE AFUA_6G14140)-RELATED"/>
    <property type="match status" value="1"/>
</dbReference>